<evidence type="ECO:0000259" key="4">
    <source>
        <dbReference type="Pfam" id="PF01494"/>
    </source>
</evidence>
<accession>A0A146FXZ9</accession>
<dbReference type="PRINTS" id="PR00420">
    <property type="entry name" value="RNGMNOXGNASE"/>
</dbReference>
<dbReference type="Proteomes" id="UP000075230">
    <property type="component" value="Unassembled WGS sequence"/>
</dbReference>
<feature type="domain" description="FAD-binding" evidence="4">
    <location>
        <begin position="9"/>
        <end position="183"/>
    </location>
</feature>
<dbReference type="EMBL" id="BCWF01000030">
    <property type="protein sequence ID" value="GAT29919.1"/>
    <property type="molecule type" value="Genomic_DNA"/>
</dbReference>
<dbReference type="VEuPathDB" id="FungiDB:ASPFODRAFT_50839"/>
<keyword evidence="3" id="KW-0560">Oxidoreductase</keyword>
<reference evidence="6" key="2">
    <citation type="submission" date="2016-02" db="EMBL/GenBank/DDBJ databases">
        <title>Genome sequencing of Aspergillus luchuensis NBRC 4314.</title>
        <authorList>
            <person name="Yamada O."/>
        </authorList>
    </citation>
    <scope>NUCLEOTIDE SEQUENCE [LARGE SCALE GENOMIC DNA]</scope>
    <source>
        <strain evidence="6">RIB 2604</strain>
    </source>
</reference>
<dbReference type="InterPro" id="IPR002938">
    <property type="entry name" value="FAD-bd"/>
</dbReference>
<dbReference type="PANTHER" id="PTHR43476">
    <property type="entry name" value="3-(3-HYDROXY-PHENYL)PROPIONATE/3-HYDROXYCINNAMIC ACID HYDROXYLASE"/>
    <property type="match status" value="1"/>
</dbReference>
<proteinExistence type="predicted"/>
<evidence type="ECO:0000256" key="3">
    <source>
        <dbReference type="ARBA" id="ARBA00023002"/>
    </source>
</evidence>
<keyword evidence="2" id="KW-0274">FAD</keyword>
<keyword evidence="5" id="KW-0503">Monooxygenase</keyword>
<dbReference type="GO" id="GO:0071949">
    <property type="term" value="F:FAD binding"/>
    <property type="evidence" value="ECO:0007669"/>
    <property type="project" value="InterPro"/>
</dbReference>
<reference evidence="5 6" key="1">
    <citation type="journal article" date="2016" name="DNA Res.">
        <title>Genome sequence of Aspergillus luchuensis NBRC 4314.</title>
        <authorList>
            <person name="Yamada O."/>
            <person name="Machida M."/>
            <person name="Hosoyama A."/>
            <person name="Goto M."/>
            <person name="Takahashi T."/>
            <person name="Futagami T."/>
            <person name="Yamagata Y."/>
            <person name="Takeuchi M."/>
            <person name="Kobayashi T."/>
            <person name="Koike H."/>
            <person name="Abe K."/>
            <person name="Asai K."/>
            <person name="Arita M."/>
            <person name="Fujita N."/>
            <person name="Fukuda K."/>
            <person name="Higa K."/>
            <person name="Horikawa H."/>
            <person name="Ishikawa T."/>
            <person name="Jinno K."/>
            <person name="Kato Y."/>
            <person name="Kirimura K."/>
            <person name="Mizutani O."/>
            <person name="Nakasone K."/>
            <person name="Sano M."/>
            <person name="Shiraishi Y."/>
            <person name="Tsukahara M."/>
            <person name="Gomi K."/>
        </authorList>
    </citation>
    <scope>NUCLEOTIDE SEQUENCE [LARGE SCALE GENOMIC DNA]</scope>
    <source>
        <strain evidence="5 6">RIB 2604</strain>
    </source>
</reference>
<name>A0A146FXZ9_ASPKA</name>
<dbReference type="InterPro" id="IPR050631">
    <property type="entry name" value="PheA/TfdB_FAD_monoxygenase"/>
</dbReference>
<dbReference type="InterPro" id="IPR036188">
    <property type="entry name" value="FAD/NAD-bd_sf"/>
</dbReference>
<dbReference type="AlphaFoldDB" id="A0A146FXZ9"/>
<dbReference type="SUPFAM" id="SSF51905">
    <property type="entry name" value="FAD/NAD(P)-binding domain"/>
    <property type="match status" value="1"/>
</dbReference>
<evidence type="ECO:0000313" key="6">
    <source>
        <dbReference type="Proteomes" id="UP000075230"/>
    </source>
</evidence>
<evidence type="ECO:0000256" key="2">
    <source>
        <dbReference type="ARBA" id="ARBA00022827"/>
    </source>
</evidence>
<comment type="caution">
    <text evidence="5">The sequence shown here is derived from an EMBL/GenBank/DDBJ whole genome shotgun (WGS) entry which is preliminary data.</text>
</comment>
<evidence type="ECO:0000313" key="5">
    <source>
        <dbReference type="EMBL" id="GAT29919.1"/>
    </source>
</evidence>
<sequence>MNQKDWETTDVVICGCGPTGALLSAYLGRAGVHNVVLEKEPTITTDPRGIALDDDGIRYLQGLGLYDSIYTKIGTCESPYRHHTRETNKPITQPWEDSISSIAGATGHVGYIGHKQPVLESHIRDCMPSSHCSLRCNATVLRLEEDEDWTYCTYRTATGEEHSLRAKFFVGADGKTGYTRKQYLEPRGVMLEKFHESVNLLFWELPVLTLQQGLLRGNLGGIELANYHTNTPVASQLPSVEARLLTRAVGGQGIVSGFRDAISLSWRLAMLCRYHSNKKSHHDVLKSWYEERKQQLKLSLATTVANGVMVCETHPLKIFLRDWYIWFLQFIPSWRRQLQHGRRNAAIFRYKYSSGMPFIPDLNGGLYLPQIYCRRTEDDEILFTDDAIYGSDNTTSLFRLFVYVQDSSEIPAIKHALEGIENWSRGELRATDIPFILEKGDIDPTSSSKGRNIFHVATADEFANSPLCNDRPKPSDYDPFLLGNKVLGKYIIVRMDRTVFASCANEDQLRGAVQTMLGYLYGDTSAEYSSKIYSTM</sequence>
<dbReference type="GO" id="GO:0004497">
    <property type="term" value="F:monooxygenase activity"/>
    <property type="evidence" value="ECO:0007669"/>
    <property type="project" value="UniProtKB-KW"/>
</dbReference>
<evidence type="ECO:0000256" key="1">
    <source>
        <dbReference type="ARBA" id="ARBA00022630"/>
    </source>
</evidence>
<keyword evidence="1" id="KW-0285">Flavoprotein</keyword>
<dbReference type="Pfam" id="PF01494">
    <property type="entry name" value="FAD_binding_3"/>
    <property type="match status" value="1"/>
</dbReference>
<protein>
    <submittedName>
        <fullName evidence="5">Monooxygenase</fullName>
    </submittedName>
</protein>
<dbReference type="PANTHER" id="PTHR43476:SF3">
    <property type="entry name" value="FAD-BINDING MONOOXYGENASE"/>
    <property type="match status" value="1"/>
</dbReference>
<organism evidence="5 6">
    <name type="scientific">Aspergillus kawachii</name>
    <name type="common">White koji mold</name>
    <name type="synonym">Aspergillus awamori var. kawachi</name>
    <dbReference type="NCBI Taxonomy" id="1069201"/>
    <lineage>
        <taxon>Eukaryota</taxon>
        <taxon>Fungi</taxon>
        <taxon>Dikarya</taxon>
        <taxon>Ascomycota</taxon>
        <taxon>Pezizomycotina</taxon>
        <taxon>Eurotiomycetes</taxon>
        <taxon>Eurotiomycetidae</taxon>
        <taxon>Eurotiales</taxon>
        <taxon>Aspergillaceae</taxon>
        <taxon>Aspergillus</taxon>
        <taxon>Aspergillus subgen. Circumdati</taxon>
    </lineage>
</organism>
<gene>
    <name evidence="5" type="ORF">RIB2604_03102540</name>
</gene>
<dbReference type="Gene3D" id="3.50.50.60">
    <property type="entry name" value="FAD/NAD(P)-binding domain"/>
    <property type="match status" value="2"/>
</dbReference>